<dbReference type="EMBL" id="CP001861">
    <property type="protein sequence ID" value="ADB62811.1"/>
    <property type="molecule type" value="Genomic_DNA"/>
</dbReference>
<geneLocation type="plasmid" evidence="1 2">
    <name>pHTUR01</name>
</geneLocation>
<dbReference type="AlphaFoldDB" id="D2S0B4"/>
<accession>D2S0B4</accession>
<protein>
    <submittedName>
        <fullName evidence="1">Uncharacterized protein</fullName>
    </submittedName>
</protein>
<sequence length="270" mass="31462">MATIRVRDWTKKRIEEILEEESHSSHDSVIKALLKDRQLAKFAGQNIEDEADTVEEERQLPEDKAFDELTVLNEMYRADNDVLFLWCPNCGKELAHLTLENPVDLSIFEMECQRCLNHLDQHAIIAIEIGYPIEEKLVEDTLQTDLKECTIDYWDRNLEHATENTVNEENDVEQLVWQFDQYVRNFQWDWPTDIPVVGFEPGDTLRNEVDDELIEVIEPVTENRNALDSFEVKRYSKGGDPSEASTEIMDSNTIANLIINRCLYLVEEEP</sequence>
<dbReference type="Proteomes" id="UP000001903">
    <property type="component" value="Plasmid pHTUR01"/>
</dbReference>
<keyword evidence="1" id="KW-0614">Plasmid</keyword>
<evidence type="ECO:0000313" key="2">
    <source>
        <dbReference type="Proteomes" id="UP000001903"/>
    </source>
</evidence>
<gene>
    <name evidence="1" type="ordered locus">Htur_3956</name>
</gene>
<dbReference type="RefSeq" id="WP_012945055.1">
    <property type="nucleotide sequence ID" value="NC_013744.1"/>
</dbReference>
<evidence type="ECO:0000313" key="1">
    <source>
        <dbReference type="EMBL" id="ADB62811.1"/>
    </source>
</evidence>
<dbReference type="GeneID" id="8744584"/>
<keyword evidence="2" id="KW-1185">Reference proteome</keyword>
<organism evidence="1 2">
    <name type="scientific">Haloterrigena turkmenica (strain ATCC 51198 / DSM 5511 / JCM 9101 / NCIMB 13204 / VKM B-1734 / 4k)</name>
    <name type="common">Halococcus turkmenicus</name>
    <dbReference type="NCBI Taxonomy" id="543526"/>
    <lineage>
        <taxon>Archaea</taxon>
        <taxon>Methanobacteriati</taxon>
        <taxon>Methanobacteriota</taxon>
        <taxon>Stenosarchaea group</taxon>
        <taxon>Halobacteria</taxon>
        <taxon>Halobacteriales</taxon>
        <taxon>Natrialbaceae</taxon>
        <taxon>Haloterrigena</taxon>
    </lineage>
</organism>
<dbReference type="OrthoDB" id="233102at2157"/>
<name>D2S0B4_HALTV</name>
<reference evidence="1 2" key="1">
    <citation type="journal article" date="2010" name="Stand. Genomic Sci.">
        <title>Complete genome sequence of Haloterrigena turkmenica type strain (4k).</title>
        <authorList>
            <person name="Saunders E."/>
            <person name="Tindall B.J."/>
            <person name="Fahnrich R."/>
            <person name="Lapidus A."/>
            <person name="Copeland A."/>
            <person name="Del Rio T.G."/>
            <person name="Lucas S."/>
            <person name="Chen F."/>
            <person name="Tice H."/>
            <person name="Cheng J.F."/>
            <person name="Han C."/>
            <person name="Detter J.C."/>
            <person name="Bruce D."/>
            <person name="Goodwin L."/>
            <person name="Chain P."/>
            <person name="Pitluck S."/>
            <person name="Pati A."/>
            <person name="Ivanova N."/>
            <person name="Mavromatis K."/>
            <person name="Chen A."/>
            <person name="Palaniappan K."/>
            <person name="Land M."/>
            <person name="Hauser L."/>
            <person name="Chang Y.J."/>
            <person name="Jeffries C.D."/>
            <person name="Brettin T."/>
            <person name="Rohde M."/>
            <person name="Goker M."/>
            <person name="Bristow J."/>
            <person name="Eisen J.A."/>
            <person name="Markowitz V."/>
            <person name="Hugenholtz P."/>
            <person name="Klenk H.P."/>
            <person name="Kyrpides N.C."/>
        </authorList>
    </citation>
    <scope>NUCLEOTIDE SEQUENCE [LARGE SCALE GENOMIC DNA]</scope>
    <source>
        <strain evidence="2">ATCC 51198 / DSM 5511 / JCM 9101 / NCIMB 13204 / VKM B-1734 / 4k</strain>
    </source>
</reference>
<dbReference type="KEGG" id="htu:Htur_3956"/>
<proteinExistence type="predicted"/>
<dbReference type="HOGENOM" id="CLU_1028994_0_0_2"/>